<dbReference type="GO" id="GO:0003700">
    <property type="term" value="F:DNA-binding transcription factor activity"/>
    <property type="evidence" value="ECO:0007669"/>
    <property type="project" value="InterPro"/>
</dbReference>
<sequence>MSPESSYRKRRRQDGTTVAEKLKKWKEYNEYLDSCTDGNNKPARKVPSKGSKKGCMKGKGGPENSKSNYRGVRQRTWGKWVAEIREPNRGPRLWLGTFPTAYEAAHAYDEAASALYGPYARLNLCDRSQSKSLSKDSSQLVATPGSDSTATSSHSEVCVGEDTKERIVKIEDVEGESKIPAQPPEVIKPAMPNYKVKKGLKDEHKDVLESSDHRIYDTRAQVKDVFRQQDTPQGQQVAKDEPLIAENYVWSNGYEGLDFWQNFSMDEMFSVDELMGAMDNNRPHANNSMGMQYDAGQQSSTSDDLMQELPFDFMYQPEKPDSRFIGNLEHMEHGLSGGDFSFDLLMPGWKEDNNAKLNDQGYFSLGL</sequence>
<dbReference type="GO" id="GO:0006950">
    <property type="term" value="P:response to stress"/>
    <property type="evidence" value="ECO:0007669"/>
    <property type="project" value="TreeGrafter"/>
</dbReference>
<evidence type="ECO:0000256" key="3">
    <source>
        <dbReference type="ARBA" id="ARBA00023016"/>
    </source>
</evidence>
<dbReference type="PROSITE" id="PS51032">
    <property type="entry name" value="AP2_ERF"/>
    <property type="match status" value="1"/>
</dbReference>
<name>A0A2P2IPZ7_RHIMU</name>
<dbReference type="Pfam" id="PF00847">
    <property type="entry name" value="AP2"/>
    <property type="match status" value="1"/>
</dbReference>
<evidence type="ECO:0000256" key="1">
    <source>
        <dbReference type="ARBA" id="ARBA00004123"/>
    </source>
</evidence>
<evidence type="ECO:0000256" key="4">
    <source>
        <dbReference type="ARBA" id="ARBA00023125"/>
    </source>
</evidence>
<accession>A0A2P2IPZ7</accession>
<feature type="compositionally biased region" description="Basic residues" evidence="9">
    <location>
        <begin position="42"/>
        <end position="56"/>
    </location>
</feature>
<proteinExistence type="inferred from homology"/>
<keyword evidence="4" id="KW-0238">DNA-binding</keyword>
<keyword evidence="2" id="KW-0805">Transcription regulation</keyword>
<protein>
    <submittedName>
        <fullName evidence="11">Uncharacterized protein MANES_07G135300</fullName>
    </submittedName>
</protein>
<comment type="subcellular location">
    <subcellularLocation>
        <location evidence="1">Nucleus</location>
    </subcellularLocation>
</comment>
<dbReference type="PANTHER" id="PTHR31241">
    <property type="entry name" value="DEHYDRATION-RESPONSIVE ELEMENT-BINDING PROTEIN 2C"/>
    <property type="match status" value="1"/>
</dbReference>
<dbReference type="GO" id="GO:0000976">
    <property type="term" value="F:transcription cis-regulatory region binding"/>
    <property type="evidence" value="ECO:0007669"/>
    <property type="project" value="TreeGrafter"/>
</dbReference>
<dbReference type="GO" id="GO:0045893">
    <property type="term" value="P:positive regulation of DNA-templated transcription"/>
    <property type="evidence" value="ECO:0007669"/>
    <property type="project" value="TreeGrafter"/>
</dbReference>
<dbReference type="CDD" id="cd00018">
    <property type="entry name" value="AP2"/>
    <property type="match status" value="1"/>
</dbReference>
<evidence type="ECO:0000259" key="10">
    <source>
        <dbReference type="PROSITE" id="PS51032"/>
    </source>
</evidence>
<dbReference type="InterPro" id="IPR016177">
    <property type="entry name" value="DNA-bd_dom_sf"/>
</dbReference>
<evidence type="ECO:0000313" key="11">
    <source>
        <dbReference type="EMBL" id="MBW83289.1"/>
    </source>
</evidence>
<dbReference type="SUPFAM" id="SSF54171">
    <property type="entry name" value="DNA-binding domain"/>
    <property type="match status" value="1"/>
</dbReference>
<evidence type="ECO:0000256" key="2">
    <source>
        <dbReference type="ARBA" id="ARBA00023015"/>
    </source>
</evidence>
<comment type="similarity">
    <text evidence="8">Belongs to the AP2/ERF transcription factor family. ERF subfamily.</text>
</comment>
<dbReference type="GO" id="GO:0005634">
    <property type="term" value="C:nucleus"/>
    <property type="evidence" value="ECO:0007669"/>
    <property type="project" value="UniProtKB-SubCell"/>
</dbReference>
<evidence type="ECO:0000256" key="6">
    <source>
        <dbReference type="ARBA" id="ARBA00023163"/>
    </source>
</evidence>
<dbReference type="SMART" id="SM00380">
    <property type="entry name" value="AP2"/>
    <property type="match status" value="1"/>
</dbReference>
<reference evidence="11" key="1">
    <citation type="submission" date="2018-02" db="EMBL/GenBank/DDBJ databases">
        <title>Rhizophora mucronata_Transcriptome.</title>
        <authorList>
            <person name="Meera S.P."/>
            <person name="Sreeshan A."/>
            <person name="Augustine A."/>
        </authorList>
    </citation>
    <scope>NUCLEOTIDE SEQUENCE</scope>
    <source>
        <tissue evidence="11">Leaf</tissue>
    </source>
</reference>
<dbReference type="InterPro" id="IPR001471">
    <property type="entry name" value="AP2/ERF_dom"/>
</dbReference>
<organism evidence="11">
    <name type="scientific">Rhizophora mucronata</name>
    <name type="common">Asiatic mangrove</name>
    <dbReference type="NCBI Taxonomy" id="61149"/>
    <lineage>
        <taxon>Eukaryota</taxon>
        <taxon>Viridiplantae</taxon>
        <taxon>Streptophyta</taxon>
        <taxon>Embryophyta</taxon>
        <taxon>Tracheophyta</taxon>
        <taxon>Spermatophyta</taxon>
        <taxon>Magnoliopsida</taxon>
        <taxon>eudicotyledons</taxon>
        <taxon>Gunneridae</taxon>
        <taxon>Pentapetalae</taxon>
        <taxon>rosids</taxon>
        <taxon>fabids</taxon>
        <taxon>Malpighiales</taxon>
        <taxon>Rhizophoraceae</taxon>
        <taxon>Rhizophora</taxon>
    </lineage>
</organism>
<feature type="region of interest" description="Disordered" evidence="9">
    <location>
        <begin position="34"/>
        <end position="71"/>
    </location>
</feature>
<evidence type="ECO:0000256" key="8">
    <source>
        <dbReference type="ARBA" id="ARBA00024343"/>
    </source>
</evidence>
<dbReference type="FunFam" id="3.30.730.10:FF:000001">
    <property type="entry name" value="Ethylene-responsive transcription factor 2"/>
    <property type="match status" value="1"/>
</dbReference>
<dbReference type="EMBL" id="GGEC01002806">
    <property type="protein sequence ID" value="MBW83289.1"/>
    <property type="molecule type" value="Transcribed_RNA"/>
</dbReference>
<keyword evidence="5" id="KW-0010">Activator</keyword>
<feature type="compositionally biased region" description="Polar residues" evidence="9">
    <location>
        <begin position="145"/>
        <end position="155"/>
    </location>
</feature>
<dbReference type="PANTHER" id="PTHR31241:SF62">
    <property type="entry name" value="DEHYDRATION-RESPONSIVE ELEMENT-BINDING PROTEIN 2D"/>
    <property type="match status" value="1"/>
</dbReference>
<evidence type="ECO:0000256" key="5">
    <source>
        <dbReference type="ARBA" id="ARBA00023159"/>
    </source>
</evidence>
<feature type="domain" description="AP2/ERF" evidence="10">
    <location>
        <begin position="68"/>
        <end position="125"/>
    </location>
</feature>
<feature type="region of interest" description="Disordered" evidence="9">
    <location>
        <begin position="133"/>
        <end position="158"/>
    </location>
</feature>
<dbReference type="PRINTS" id="PR00367">
    <property type="entry name" value="ETHRSPELEMNT"/>
</dbReference>
<keyword evidence="6" id="KW-0804">Transcription</keyword>
<dbReference type="InterPro" id="IPR036955">
    <property type="entry name" value="AP2/ERF_dom_sf"/>
</dbReference>
<dbReference type="Gene3D" id="3.30.730.10">
    <property type="entry name" value="AP2/ERF domain"/>
    <property type="match status" value="1"/>
</dbReference>
<keyword evidence="7" id="KW-0539">Nucleus</keyword>
<keyword evidence="3" id="KW-0346">Stress response</keyword>
<dbReference type="AlphaFoldDB" id="A0A2P2IPZ7"/>
<evidence type="ECO:0000256" key="9">
    <source>
        <dbReference type="SAM" id="MobiDB-lite"/>
    </source>
</evidence>
<evidence type="ECO:0000256" key="7">
    <source>
        <dbReference type="ARBA" id="ARBA00023242"/>
    </source>
</evidence>